<dbReference type="EnsemblPlants" id="Kaladp0058s0109.1.v1.1">
    <property type="protein sequence ID" value="Kaladp0058s0109.1.v1.1"/>
    <property type="gene ID" value="Kaladp0058s0109.v1.1"/>
</dbReference>
<accession>A0A7N0U8K3</accession>
<evidence type="ECO:0000256" key="2">
    <source>
        <dbReference type="ARBA" id="ARBA00004496"/>
    </source>
</evidence>
<keyword evidence="3" id="KW-0963">Cytoplasm</keyword>
<dbReference type="OMA" id="MIKITSC"/>
<name>A0A7N0U8K3_KALFE</name>
<organism evidence="5 6">
    <name type="scientific">Kalanchoe fedtschenkoi</name>
    <name type="common">Lavender scallops</name>
    <name type="synonym">South American air plant</name>
    <dbReference type="NCBI Taxonomy" id="63787"/>
    <lineage>
        <taxon>Eukaryota</taxon>
        <taxon>Viridiplantae</taxon>
        <taxon>Streptophyta</taxon>
        <taxon>Embryophyta</taxon>
        <taxon>Tracheophyta</taxon>
        <taxon>Spermatophyta</taxon>
        <taxon>Magnoliopsida</taxon>
        <taxon>eudicotyledons</taxon>
        <taxon>Gunneridae</taxon>
        <taxon>Pentapetalae</taxon>
        <taxon>Saxifragales</taxon>
        <taxon>Crassulaceae</taxon>
        <taxon>Kalanchoe</taxon>
    </lineage>
</organism>
<evidence type="ECO:0000256" key="1">
    <source>
        <dbReference type="ARBA" id="ARBA00004123"/>
    </source>
</evidence>
<protein>
    <submittedName>
        <fullName evidence="5">Uncharacterized protein</fullName>
    </submittedName>
</protein>
<evidence type="ECO:0000256" key="4">
    <source>
        <dbReference type="ARBA" id="ARBA00023242"/>
    </source>
</evidence>
<dbReference type="GO" id="GO:0005634">
    <property type="term" value="C:nucleus"/>
    <property type="evidence" value="ECO:0007669"/>
    <property type="project" value="UniProtKB-SubCell"/>
</dbReference>
<keyword evidence="6" id="KW-1185">Reference proteome</keyword>
<dbReference type="PANTHER" id="PTHR31250">
    <property type="entry name" value="IQ DOMAIN-CONTAINING PROTEIN IQM3"/>
    <property type="match status" value="1"/>
</dbReference>
<keyword evidence="4" id="KW-0539">Nucleus</keyword>
<evidence type="ECO:0000313" key="5">
    <source>
        <dbReference type="EnsemblPlants" id="Kaladp0058s0109.1.v1.1"/>
    </source>
</evidence>
<reference evidence="5" key="1">
    <citation type="submission" date="2021-01" db="UniProtKB">
        <authorList>
            <consortium name="EnsemblPlants"/>
        </authorList>
    </citation>
    <scope>IDENTIFICATION</scope>
</reference>
<dbReference type="GO" id="GO:0005737">
    <property type="term" value="C:cytoplasm"/>
    <property type="evidence" value="ECO:0007669"/>
    <property type="project" value="UniProtKB-SubCell"/>
</dbReference>
<dbReference type="PROSITE" id="PS50096">
    <property type="entry name" value="IQ"/>
    <property type="match status" value="1"/>
</dbReference>
<dbReference type="InterPro" id="IPR044159">
    <property type="entry name" value="IQM"/>
</dbReference>
<dbReference type="CDD" id="cd23767">
    <property type="entry name" value="IQCD"/>
    <property type="match status" value="1"/>
</dbReference>
<proteinExistence type="predicted"/>
<evidence type="ECO:0000313" key="6">
    <source>
        <dbReference type="Proteomes" id="UP000594263"/>
    </source>
</evidence>
<sequence>MQWCPHHKFIAYLGHQSLVRTVSGSNEFLFLDCCKLNVLTNFWPLMGLSVSVLGSVWQEISVQSSIFLSCIRASTSNVLKSLSSNEARGGGGENNLSTVTFGEEEFKDSVGEVEQFSQVGNACKYEENLGSTKMKSKICEGIQIPKSSSVMLAQPVGVMSPRPEEELDAAATKVQKFYRSYRTRRNLADCAVVIQELWWKALDSASLKQSSVTYFDIEKQETAGSRWSRAKTRAAKVGKGLSKDEKARKLALQHWLEAIDPRHRYGHNLHFYYDDWCDSKSPQPFFYWLDVGDGKELNIESCPRTNLQHQCISYLGPLERKLYEVIAEEGKLVYKQDGVPVNTDDESKWIFVLSTSRQLYVGRKRKGVFQHSSFLSGGATKAAGRLVAHDGILEAIWPYSGHYLPTQDNFKEFLIYLEEHGVDLTSVKVHSTHENNASFSLPKRLDSVASVRSDSDTAENVTEGTTTSVIIVESTAGKSAARAVPWKWTGGTGARINYVKDQPAEFQLRAFEKVNIFPEFSPSSPAPSPRTSCT</sequence>
<dbReference type="Gramene" id="Kaladp0058s0109.1.v1.1">
    <property type="protein sequence ID" value="Kaladp0058s0109.1.v1.1"/>
    <property type="gene ID" value="Kaladp0058s0109.v1.1"/>
</dbReference>
<comment type="subcellular location">
    <subcellularLocation>
        <location evidence="2">Cytoplasm</location>
    </subcellularLocation>
    <subcellularLocation>
        <location evidence="1">Nucleus</location>
    </subcellularLocation>
</comment>
<dbReference type="PANTHER" id="PTHR31250:SF27">
    <property type="entry name" value="IQ DOMAIN-CONTAINING PROTEIN IQM5"/>
    <property type="match status" value="1"/>
</dbReference>
<dbReference type="Proteomes" id="UP000594263">
    <property type="component" value="Unplaced"/>
</dbReference>
<evidence type="ECO:0000256" key="3">
    <source>
        <dbReference type="ARBA" id="ARBA00022490"/>
    </source>
</evidence>
<dbReference type="AlphaFoldDB" id="A0A7N0U8K3"/>